<sequence>MTFMQKLLFCVLVGLLATRLSAQDFKFNIDLNLKGIRPYISAPQVSKNIMPEPLFGRQFRLGSRFESRGFSLRLPQ</sequence>
<evidence type="ECO:0000256" key="1">
    <source>
        <dbReference type="SAM" id="SignalP"/>
    </source>
</evidence>
<organism evidence="2 3">
    <name type="scientific">Capnocytophaga haemolytica</name>
    <dbReference type="NCBI Taxonomy" id="45243"/>
    <lineage>
        <taxon>Bacteria</taxon>
        <taxon>Pseudomonadati</taxon>
        <taxon>Bacteroidota</taxon>
        <taxon>Flavobacteriia</taxon>
        <taxon>Flavobacteriales</taxon>
        <taxon>Flavobacteriaceae</taxon>
        <taxon>Capnocytophaga</taxon>
    </lineage>
</organism>
<feature type="chain" id="PRO_5045432853" description="Outer membrane protein beta-barrel domain-containing protein" evidence="1">
    <location>
        <begin position="23"/>
        <end position="76"/>
    </location>
</feature>
<keyword evidence="3" id="KW-1185">Reference proteome</keyword>
<evidence type="ECO:0008006" key="4">
    <source>
        <dbReference type="Google" id="ProtNLM"/>
    </source>
</evidence>
<feature type="signal peptide" evidence="1">
    <location>
        <begin position="1"/>
        <end position="22"/>
    </location>
</feature>
<reference evidence="2 3" key="1">
    <citation type="submission" date="2016-02" db="EMBL/GenBank/DDBJ databases">
        <authorList>
            <person name="Holder M.E."/>
            <person name="Ajami N.J."/>
            <person name="Petrosino J.F."/>
        </authorList>
    </citation>
    <scope>NUCLEOTIDE SEQUENCE [LARGE SCALE GENOMIC DNA]</scope>
    <source>
        <strain evidence="2 3">CCUG 32990</strain>
    </source>
</reference>
<evidence type="ECO:0000313" key="3">
    <source>
        <dbReference type="Proteomes" id="UP000065822"/>
    </source>
</evidence>
<proteinExistence type="predicted"/>
<protein>
    <recommendedName>
        <fullName evidence="4">Outer membrane protein beta-barrel domain-containing protein</fullName>
    </recommendedName>
</protein>
<dbReference type="Proteomes" id="UP000065822">
    <property type="component" value="Chromosome"/>
</dbReference>
<name>A0ABN4KEA2_9FLAO</name>
<dbReference type="EMBL" id="CP014227">
    <property type="protein sequence ID" value="AMD85741.1"/>
    <property type="molecule type" value="Genomic_DNA"/>
</dbReference>
<evidence type="ECO:0000313" key="2">
    <source>
        <dbReference type="EMBL" id="AMD85741.1"/>
    </source>
</evidence>
<keyword evidence="1" id="KW-0732">Signal</keyword>
<gene>
    <name evidence="2" type="ORF">AXF12_09585</name>
</gene>
<accession>A0ABN4KEA2</accession>